<evidence type="ECO:0000259" key="1">
    <source>
        <dbReference type="Pfam" id="PF06568"/>
    </source>
</evidence>
<sequence>MSTLLQERQQPITAPRLRDRVAAQFVTPRASARHEPAATVPNRPVEAPRGPWRLILGSIVATLREWRRRSVARRELANFDERILRDIGVDPSIVDYEMRQSFWRPLRDWRH</sequence>
<dbReference type="InterPro" id="IPR009506">
    <property type="entry name" value="YjiS-like"/>
</dbReference>
<dbReference type="Proteomes" id="UP000189935">
    <property type="component" value="Chromosome I"/>
</dbReference>
<gene>
    <name evidence="2" type="ORF">SAMN05444159_0656</name>
</gene>
<dbReference type="AlphaFoldDB" id="A0A1M6JEL6"/>
<protein>
    <submittedName>
        <fullName evidence="2">Uncharacterized conserved protein YjiS, DUF1127 family</fullName>
    </submittedName>
</protein>
<dbReference type="RefSeq" id="WP_079536786.1">
    <property type="nucleotide sequence ID" value="NZ_LT670844.1"/>
</dbReference>
<dbReference type="OrthoDB" id="7376415at2"/>
<accession>A0A1M6JEL6</accession>
<evidence type="ECO:0000313" key="3">
    <source>
        <dbReference type="Proteomes" id="UP000189935"/>
    </source>
</evidence>
<evidence type="ECO:0000313" key="2">
    <source>
        <dbReference type="EMBL" id="SHJ45127.1"/>
    </source>
</evidence>
<dbReference type="EMBL" id="LT670844">
    <property type="protein sequence ID" value="SHJ45127.1"/>
    <property type="molecule type" value="Genomic_DNA"/>
</dbReference>
<dbReference type="Pfam" id="PF06568">
    <property type="entry name" value="YjiS-like"/>
    <property type="match status" value="1"/>
</dbReference>
<name>A0A1M6JEL6_9BRAD</name>
<reference evidence="2 3" key="1">
    <citation type="submission" date="2016-11" db="EMBL/GenBank/DDBJ databases">
        <authorList>
            <person name="Jaros S."/>
            <person name="Januszkiewicz K."/>
            <person name="Wedrychowicz H."/>
        </authorList>
    </citation>
    <scope>NUCLEOTIDE SEQUENCE [LARGE SCALE GENOMIC DNA]</scope>
    <source>
        <strain evidence="2 3">GAS499</strain>
    </source>
</reference>
<proteinExistence type="predicted"/>
<organism evidence="2 3">
    <name type="scientific">Bradyrhizobium lablabi</name>
    <dbReference type="NCBI Taxonomy" id="722472"/>
    <lineage>
        <taxon>Bacteria</taxon>
        <taxon>Pseudomonadati</taxon>
        <taxon>Pseudomonadota</taxon>
        <taxon>Alphaproteobacteria</taxon>
        <taxon>Hyphomicrobiales</taxon>
        <taxon>Nitrobacteraceae</taxon>
        <taxon>Bradyrhizobium</taxon>
    </lineage>
</organism>
<feature type="domain" description="YjiS-like" evidence="1">
    <location>
        <begin position="59"/>
        <end position="92"/>
    </location>
</feature>